<dbReference type="RefSeq" id="YP_010658398.1">
    <property type="nucleotide sequence ID" value="NC_070856.1"/>
</dbReference>
<name>A0AAE7VMD3_9CAUD</name>
<evidence type="ECO:0008006" key="3">
    <source>
        <dbReference type="Google" id="ProtNLM"/>
    </source>
</evidence>
<organism evidence="1 2">
    <name type="scientific">Rhizobium phage RHEph16</name>
    <dbReference type="NCBI Taxonomy" id="2836132"/>
    <lineage>
        <taxon>Viruses</taxon>
        <taxon>Duplodnaviria</taxon>
        <taxon>Heunggongvirae</taxon>
        <taxon>Uroviricota</taxon>
        <taxon>Caudoviricetes</taxon>
        <taxon>Schitoviridae</taxon>
        <taxon>Demetervirinae</taxon>
        <taxon>Acanvirus</taxon>
        <taxon>Acanvirus Rheph16</taxon>
    </lineage>
</organism>
<keyword evidence="2" id="KW-1185">Reference proteome</keyword>
<dbReference type="GeneID" id="77934256"/>
<dbReference type="Proteomes" id="UP000828420">
    <property type="component" value="Segment"/>
</dbReference>
<proteinExistence type="predicted"/>
<dbReference type="KEGG" id="vg:77934256"/>
<evidence type="ECO:0000313" key="2">
    <source>
        <dbReference type="Proteomes" id="UP000828420"/>
    </source>
</evidence>
<dbReference type="EMBL" id="MW980066">
    <property type="protein sequence ID" value="QXV74397.1"/>
    <property type="molecule type" value="Genomic_DNA"/>
</dbReference>
<reference evidence="1 2" key="1">
    <citation type="submission" date="2021-04" db="EMBL/GenBank/DDBJ databases">
        <title>The Hidden Diversity of Double-Stranded DNA Phages in the Symbiotic Bacterium Rhizobium.</title>
        <authorList>
            <person name="Santamaria R.I."/>
            <person name="Bustos P."/>
            <person name="Cauwenberghe J.V."/>
            <person name="Gonzalez V."/>
        </authorList>
    </citation>
    <scope>NUCLEOTIDE SEQUENCE [LARGE SCALE GENOMIC DNA]</scope>
</reference>
<dbReference type="PROSITE" id="PS51257">
    <property type="entry name" value="PROKAR_LIPOPROTEIN"/>
    <property type="match status" value="1"/>
</dbReference>
<protein>
    <recommendedName>
        <fullName evidence="3">Lipoprotein</fullName>
    </recommendedName>
</protein>
<accession>A0AAE7VMD3</accession>
<evidence type="ECO:0000313" key="1">
    <source>
        <dbReference type="EMBL" id="QXV74397.1"/>
    </source>
</evidence>
<sequence length="71" mass="7641">MNRTVNFCVLIGVLAGASALASCGTNAVSSERPRGITQETEQRAFDKAMENKRAEAARKEAEAIAKGWKTK</sequence>